<evidence type="ECO:0000259" key="3">
    <source>
        <dbReference type="PROSITE" id="PS50086"/>
    </source>
</evidence>
<evidence type="ECO:0000313" key="4">
    <source>
        <dbReference type="EMBL" id="EMD35675.1"/>
    </source>
</evidence>
<dbReference type="EMBL" id="KB445800">
    <property type="protein sequence ID" value="EMD35675.1"/>
    <property type="molecule type" value="Genomic_DNA"/>
</dbReference>
<dbReference type="SUPFAM" id="SSF47923">
    <property type="entry name" value="Ypt/Rab-GAP domain of gyp1p"/>
    <property type="match status" value="1"/>
</dbReference>
<feature type="region of interest" description="Disordered" evidence="2">
    <location>
        <begin position="55"/>
        <end position="97"/>
    </location>
</feature>
<feature type="region of interest" description="Disordered" evidence="2">
    <location>
        <begin position="1"/>
        <end position="22"/>
    </location>
</feature>
<dbReference type="AlphaFoldDB" id="M2QUB7"/>
<dbReference type="SMART" id="SM00164">
    <property type="entry name" value="TBC"/>
    <property type="match status" value="1"/>
</dbReference>
<protein>
    <recommendedName>
        <fullName evidence="3">Rab-GAP TBC domain-containing protein</fullName>
    </recommendedName>
</protein>
<proteinExistence type="predicted"/>
<dbReference type="Gene3D" id="1.10.8.1310">
    <property type="match status" value="1"/>
</dbReference>
<dbReference type="InterPro" id="IPR035969">
    <property type="entry name" value="Rab-GAP_TBC_sf"/>
</dbReference>
<gene>
    <name evidence="4" type="ORF">CERSUDRAFT_96787</name>
</gene>
<sequence>MSNVEATSTDTTGTVHELKQPDWAAARELSLRPGGFGAKRVELWPQLLNVEHPAPKTSELRVSEPSASAPDEASHESDEVDNESIRDTSTIAPHKDERQIQLDTDRSFVLYPVDDTEEKDHLQSQLNELIVCLFRKRQHLSYFQGYHDVISVVYLTLPRELQLPVAEKISLHRLRDSMGASLEPVVGLLRILKRIMHLADAEFATILERNAPLPYYALSSLLTLLSHDVPTLPLIQHVFDYLLSRPPIALVYLAAAVILTRREEAIMLEREGEEGMIHSLLTSLPDLYEETDEESKDEDTGAPPKGDGSISQDESSAQQSAPEGANNVPTSDGNVPQDPVERPHDDTMPSSIPNIKVEDEGAADASLESQTIGESDVKTEAPSEALFQSAPAIETGDTPPFSEKHEETAPPSPTLSIHLTSRPRIPLSSLLRQADDLYTRFPPTHPEVAVSSIMGPQSVMLTWSEDPSELPDDEEAERMVLRPELIVLPHIDQDEEVPSDEEDEKSTRSRRRGGKDRERRHRRKLRKPRRMGDVVLQRKTMVAGAVLVLGVAMAVYGIQSGGAANIFGVAGEGHRRHQLEKEWRRLSGFIGGAVIGVGERMFGGLLH</sequence>
<accession>M2QUB7</accession>
<evidence type="ECO:0000256" key="2">
    <source>
        <dbReference type="SAM" id="MobiDB-lite"/>
    </source>
</evidence>
<dbReference type="PANTHER" id="PTHR20913:SF7">
    <property type="entry name" value="RE60063P"/>
    <property type="match status" value="1"/>
</dbReference>
<evidence type="ECO:0000313" key="5">
    <source>
        <dbReference type="Proteomes" id="UP000016930"/>
    </source>
</evidence>
<organism evidence="4 5">
    <name type="scientific">Ceriporiopsis subvermispora (strain B)</name>
    <name type="common">White-rot fungus</name>
    <name type="synonym">Gelatoporia subvermispora</name>
    <dbReference type="NCBI Taxonomy" id="914234"/>
    <lineage>
        <taxon>Eukaryota</taxon>
        <taxon>Fungi</taxon>
        <taxon>Dikarya</taxon>
        <taxon>Basidiomycota</taxon>
        <taxon>Agaricomycotina</taxon>
        <taxon>Agaricomycetes</taxon>
        <taxon>Polyporales</taxon>
        <taxon>Gelatoporiaceae</taxon>
        <taxon>Gelatoporia</taxon>
    </lineage>
</organism>
<feature type="domain" description="Rab-GAP TBC" evidence="3">
    <location>
        <begin position="34"/>
        <end position="246"/>
    </location>
</feature>
<feature type="compositionally biased region" description="Polar residues" evidence="2">
    <location>
        <begin position="1"/>
        <end position="14"/>
    </location>
</feature>
<dbReference type="Pfam" id="PF00566">
    <property type="entry name" value="RabGAP-TBC"/>
    <property type="match status" value="1"/>
</dbReference>
<reference evidence="4 5" key="1">
    <citation type="journal article" date="2012" name="Proc. Natl. Acad. Sci. U.S.A.">
        <title>Comparative genomics of Ceriporiopsis subvermispora and Phanerochaete chrysosporium provide insight into selective ligninolysis.</title>
        <authorList>
            <person name="Fernandez-Fueyo E."/>
            <person name="Ruiz-Duenas F.J."/>
            <person name="Ferreira P."/>
            <person name="Floudas D."/>
            <person name="Hibbett D.S."/>
            <person name="Canessa P."/>
            <person name="Larrondo L.F."/>
            <person name="James T.Y."/>
            <person name="Seelenfreund D."/>
            <person name="Lobos S."/>
            <person name="Polanco R."/>
            <person name="Tello M."/>
            <person name="Honda Y."/>
            <person name="Watanabe T."/>
            <person name="Watanabe T."/>
            <person name="Ryu J.S."/>
            <person name="Kubicek C.P."/>
            <person name="Schmoll M."/>
            <person name="Gaskell J."/>
            <person name="Hammel K.E."/>
            <person name="St John F.J."/>
            <person name="Vanden Wymelenberg A."/>
            <person name="Sabat G."/>
            <person name="Splinter BonDurant S."/>
            <person name="Syed K."/>
            <person name="Yadav J.S."/>
            <person name="Doddapaneni H."/>
            <person name="Subramanian V."/>
            <person name="Lavin J.L."/>
            <person name="Oguiza J.A."/>
            <person name="Perez G."/>
            <person name="Pisabarro A.G."/>
            <person name="Ramirez L."/>
            <person name="Santoyo F."/>
            <person name="Master E."/>
            <person name="Coutinho P.M."/>
            <person name="Henrissat B."/>
            <person name="Lombard V."/>
            <person name="Magnuson J.K."/>
            <person name="Kuees U."/>
            <person name="Hori C."/>
            <person name="Igarashi K."/>
            <person name="Samejima M."/>
            <person name="Held B.W."/>
            <person name="Barry K.W."/>
            <person name="LaButti K.M."/>
            <person name="Lapidus A."/>
            <person name="Lindquist E.A."/>
            <person name="Lucas S.M."/>
            <person name="Riley R."/>
            <person name="Salamov A.A."/>
            <person name="Hoffmeister D."/>
            <person name="Schwenk D."/>
            <person name="Hadar Y."/>
            <person name="Yarden O."/>
            <person name="de Vries R.P."/>
            <person name="Wiebenga A."/>
            <person name="Stenlid J."/>
            <person name="Eastwood D."/>
            <person name="Grigoriev I.V."/>
            <person name="Berka R.M."/>
            <person name="Blanchette R.A."/>
            <person name="Kersten P."/>
            <person name="Martinez A.T."/>
            <person name="Vicuna R."/>
            <person name="Cullen D."/>
        </authorList>
    </citation>
    <scope>NUCLEOTIDE SEQUENCE [LARGE SCALE GENOMIC DNA]</scope>
    <source>
        <strain evidence="4 5">B</strain>
    </source>
</reference>
<keyword evidence="1" id="KW-0343">GTPase activation</keyword>
<dbReference type="Proteomes" id="UP000016930">
    <property type="component" value="Unassembled WGS sequence"/>
</dbReference>
<dbReference type="InterPro" id="IPR000195">
    <property type="entry name" value="Rab-GAP-TBC_dom"/>
</dbReference>
<evidence type="ECO:0000256" key="1">
    <source>
        <dbReference type="ARBA" id="ARBA00022468"/>
    </source>
</evidence>
<dbReference type="OrthoDB" id="206700at2759"/>
<keyword evidence="5" id="KW-1185">Reference proteome</keyword>
<feature type="compositionally biased region" description="Acidic residues" evidence="2">
    <location>
        <begin position="493"/>
        <end position="504"/>
    </location>
</feature>
<dbReference type="HOGENOM" id="CLU_024796_1_0_1"/>
<dbReference type="GO" id="GO:0005096">
    <property type="term" value="F:GTPase activator activity"/>
    <property type="evidence" value="ECO:0007669"/>
    <property type="project" value="UniProtKB-KW"/>
</dbReference>
<feature type="region of interest" description="Disordered" evidence="2">
    <location>
        <begin position="490"/>
        <end position="530"/>
    </location>
</feature>
<dbReference type="GO" id="GO:0006888">
    <property type="term" value="P:endoplasmic reticulum to Golgi vesicle-mediated transport"/>
    <property type="evidence" value="ECO:0007669"/>
    <property type="project" value="TreeGrafter"/>
</dbReference>
<dbReference type="InterPro" id="IPR045913">
    <property type="entry name" value="TBC20/Gyp8-like"/>
</dbReference>
<name>M2QUB7_CERS8</name>
<dbReference type="GO" id="GO:0005789">
    <property type="term" value="C:endoplasmic reticulum membrane"/>
    <property type="evidence" value="ECO:0007669"/>
    <property type="project" value="TreeGrafter"/>
</dbReference>
<dbReference type="PANTHER" id="PTHR20913">
    <property type="entry name" value="TBC1 DOMAIN FAMILY MEMBER 20/GTPASE"/>
    <property type="match status" value="1"/>
</dbReference>
<feature type="region of interest" description="Disordered" evidence="2">
    <location>
        <begin position="289"/>
        <end position="415"/>
    </location>
</feature>
<dbReference type="PROSITE" id="PS50086">
    <property type="entry name" value="TBC_RABGAP"/>
    <property type="match status" value="1"/>
</dbReference>
<feature type="compositionally biased region" description="Polar residues" evidence="2">
    <location>
        <begin position="309"/>
        <end position="334"/>
    </location>
</feature>
<dbReference type="STRING" id="914234.M2QUB7"/>
<feature type="compositionally biased region" description="Basic residues" evidence="2">
    <location>
        <begin position="508"/>
        <end position="529"/>
    </location>
</feature>
<dbReference type="Gene3D" id="1.10.472.80">
    <property type="entry name" value="Ypt/Rab-GAP domain of gyp1p, domain 3"/>
    <property type="match status" value="1"/>
</dbReference>